<keyword evidence="3" id="KW-0863">Zinc-finger</keyword>
<dbReference type="InterPro" id="IPR052035">
    <property type="entry name" value="ZnF_BED_domain_contain"/>
</dbReference>
<dbReference type="GO" id="GO:0008270">
    <property type="term" value="F:zinc ion binding"/>
    <property type="evidence" value="ECO:0007669"/>
    <property type="project" value="UniProtKB-KW"/>
</dbReference>
<name>A0A8T0P718_PANVG</name>
<accession>A0A8T0P718</accession>
<evidence type="ECO:0000256" key="2">
    <source>
        <dbReference type="ARBA" id="ARBA00022723"/>
    </source>
</evidence>
<comment type="caution">
    <text evidence="6">The sequence shown here is derived from an EMBL/GenBank/DDBJ whole genome shotgun (WGS) entry which is preliminary data.</text>
</comment>
<keyword evidence="7" id="KW-1185">Reference proteome</keyword>
<keyword evidence="2" id="KW-0479">Metal-binding</keyword>
<gene>
    <name evidence="6" type="ORF">PVAP13_8NG048303</name>
</gene>
<keyword evidence="5" id="KW-0539">Nucleus</keyword>
<comment type="subcellular location">
    <subcellularLocation>
        <location evidence="1">Nucleus</location>
    </subcellularLocation>
</comment>
<proteinExistence type="predicted"/>
<evidence type="ECO:0000313" key="6">
    <source>
        <dbReference type="EMBL" id="KAG2555972.1"/>
    </source>
</evidence>
<sequence>MIIVHEYSFRMVEHKWFNILMKWMNSNYESIGRKTIKNECMKVYESEKEQLRKS</sequence>
<dbReference type="Proteomes" id="UP000823388">
    <property type="component" value="Chromosome 8N"/>
</dbReference>
<dbReference type="AlphaFoldDB" id="A0A8T0P718"/>
<evidence type="ECO:0000256" key="3">
    <source>
        <dbReference type="ARBA" id="ARBA00022771"/>
    </source>
</evidence>
<evidence type="ECO:0000256" key="5">
    <source>
        <dbReference type="ARBA" id="ARBA00023242"/>
    </source>
</evidence>
<dbReference type="EMBL" id="CM029052">
    <property type="protein sequence ID" value="KAG2555972.1"/>
    <property type="molecule type" value="Genomic_DNA"/>
</dbReference>
<keyword evidence="4" id="KW-0862">Zinc</keyword>
<evidence type="ECO:0000256" key="4">
    <source>
        <dbReference type="ARBA" id="ARBA00022833"/>
    </source>
</evidence>
<dbReference type="PANTHER" id="PTHR46481">
    <property type="entry name" value="ZINC FINGER BED DOMAIN-CONTAINING PROTEIN 4"/>
    <property type="match status" value="1"/>
</dbReference>
<dbReference type="PANTHER" id="PTHR46481:SF10">
    <property type="entry name" value="ZINC FINGER BED DOMAIN-CONTAINING PROTEIN 39"/>
    <property type="match status" value="1"/>
</dbReference>
<organism evidence="6 7">
    <name type="scientific">Panicum virgatum</name>
    <name type="common">Blackwell switchgrass</name>
    <dbReference type="NCBI Taxonomy" id="38727"/>
    <lineage>
        <taxon>Eukaryota</taxon>
        <taxon>Viridiplantae</taxon>
        <taxon>Streptophyta</taxon>
        <taxon>Embryophyta</taxon>
        <taxon>Tracheophyta</taxon>
        <taxon>Spermatophyta</taxon>
        <taxon>Magnoliopsida</taxon>
        <taxon>Liliopsida</taxon>
        <taxon>Poales</taxon>
        <taxon>Poaceae</taxon>
        <taxon>PACMAD clade</taxon>
        <taxon>Panicoideae</taxon>
        <taxon>Panicodae</taxon>
        <taxon>Paniceae</taxon>
        <taxon>Panicinae</taxon>
        <taxon>Panicum</taxon>
        <taxon>Panicum sect. Hiantes</taxon>
    </lineage>
</organism>
<evidence type="ECO:0000313" key="7">
    <source>
        <dbReference type="Proteomes" id="UP000823388"/>
    </source>
</evidence>
<protein>
    <submittedName>
        <fullName evidence="6">Uncharacterized protein</fullName>
    </submittedName>
</protein>
<reference evidence="6" key="1">
    <citation type="submission" date="2020-05" db="EMBL/GenBank/DDBJ databases">
        <title>WGS assembly of Panicum virgatum.</title>
        <authorList>
            <person name="Lovell J.T."/>
            <person name="Jenkins J."/>
            <person name="Shu S."/>
            <person name="Juenger T.E."/>
            <person name="Schmutz J."/>
        </authorList>
    </citation>
    <scope>NUCLEOTIDE SEQUENCE</scope>
    <source>
        <strain evidence="6">AP13</strain>
    </source>
</reference>
<dbReference type="GO" id="GO:0005634">
    <property type="term" value="C:nucleus"/>
    <property type="evidence" value="ECO:0007669"/>
    <property type="project" value="UniProtKB-SubCell"/>
</dbReference>
<evidence type="ECO:0000256" key="1">
    <source>
        <dbReference type="ARBA" id="ARBA00004123"/>
    </source>
</evidence>